<proteinExistence type="inferred from homology"/>
<dbReference type="GO" id="GO:0003984">
    <property type="term" value="F:acetolactate synthase activity"/>
    <property type="evidence" value="ECO:0007669"/>
    <property type="project" value="TreeGrafter"/>
</dbReference>
<dbReference type="Proteomes" id="UP000223968">
    <property type="component" value="Unassembled WGS sequence"/>
</dbReference>
<evidence type="ECO:0000256" key="3">
    <source>
        <dbReference type="RuleBase" id="RU362132"/>
    </source>
</evidence>
<accession>A0A2B7Y7D9</accession>
<dbReference type="InterPro" id="IPR012001">
    <property type="entry name" value="Thiamin_PyroP_enz_TPP-bd_dom"/>
</dbReference>
<evidence type="ECO:0000259" key="4">
    <source>
        <dbReference type="Pfam" id="PF00205"/>
    </source>
</evidence>
<dbReference type="GO" id="GO:0009099">
    <property type="term" value="P:L-valine biosynthetic process"/>
    <property type="evidence" value="ECO:0007669"/>
    <property type="project" value="TreeGrafter"/>
</dbReference>
<dbReference type="SUPFAM" id="SSF52518">
    <property type="entry name" value="Thiamin diphosphate-binding fold (THDP-binding)"/>
    <property type="match status" value="2"/>
</dbReference>
<dbReference type="Pfam" id="PF00205">
    <property type="entry name" value="TPP_enzyme_M"/>
    <property type="match status" value="1"/>
</dbReference>
<feature type="domain" description="Thiamine pyrophosphate enzyme N-terminal TPP-binding" evidence="6">
    <location>
        <begin position="11"/>
        <end position="141"/>
    </location>
</feature>
<dbReference type="SUPFAM" id="SSF52467">
    <property type="entry name" value="DHS-like NAD/FAD-binding domain"/>
    <property type="match status" value="1"/>
</dbReference>
<dbReference type="PANTHER" id="PTHR18968">
    <property type="entry name" value="THIAMINE PYROPHOSPHATE ENZYMES"/>
    <property type="match status" value="1"/>
</dbReference>
<evidence type="ECO:0000259" key="6">
    <source>
        <dbReference type="Pfam" id="PF02776"/>
    </source>
</evidence>
<evidence type="ECO:0000256" key="2">
    <source>
        <dbReference type="ARBA" id="ARBA00023052"/>
    </source>
</evidence>
<evidence type="ECO:0000313" key="8">
    <source>
        <dbReference type="Proteomes" id="UP000223968"/>
    </source>
</evidence>
<dbReference type="Gene3D" id="3.40.50.1220">
    <property type="entry name" value="TPP-binding domain"/>
    <property type="match status" value="1"/>
</dbReference>
<dbReference type="STRING" id="1447875.A0A2B7Y7D9"/>
<comment type="similarity">
    <text evidence="1 3">Belongs to the TPP enzyme family.</text>
</comment>
<dbReference type="OrthoDB" id="2867507at2759"/>
<dbReference type="GO" id="GO:0009097">
    <property type="term" value="P:isoleucine biosynthetic process"/>
    <property type="evidence" value="ECO:0007669"/>
    <property type="project" value="TreeGrafter"/>
</dbReference>
<evidence type="ECO:0000256" key="1">
    <source>
        <dbReference type="ARBA" id="ARBA00007812"/>
    </source>
</evidence>
<dbReference type="InterPro" id="IPR011766">
    <property type="entry name" value="TPP_enzyme_TPP-bd"/>
</dbReference>
<keyword evidence="2 3" id="KW-0786">Thiamine pyrophosphate</keyword>
<feature type="domain" description="Thiamine pyrophosphate enzyme central" evidence="4">
    <location>
        <begin position="214"/>
        <end position="320"/>
    </location>
</feature>
<organism evidence="7 8">
    <name type="scientific">Helicocarpus griseus UAMH5409</name>
    <dbReference type="NCBI Taxonomy" id="1447875"/>
    <lineage>
        <taxon>Eukaryota</taxon>
        <taxon>Fungi</taxon>
        <taxon>Dikarya</taxon>
        <taxon>Ascomycota</taxon>
        <taxon>Pezizomycotina</taxon>
        <taxon>Eurotiomycetes</taxon>
        <taxon>Eurotiomycetidae</taxon>
        <taxon>Onygenales</taxon>
        <taxon>Ajellomycetaceae</taxon>
        <taxon>Helicocarpus</taxon>
    </lineage>
</organism>
<keyword evidence="8" id="KW-1185">Reference proteome</keyword>
<evidence type="ECO:0000313" key="7">
    <source>
        <dbReference type="EMBL" id="PGH16838.1"/>
    </source>
</evidence>
<protein>
    <submittedName>
        <fullName evidence="7">Uncharacterized protein</fullName>
    </submittedName>
</protein>
<dbReference type="GO" id="GO:0005739">
    <property type="term" value="C:mitochondrion"/>
    <property type="evidence" value="ECO:0007669"/>
    <property type="project" value="TreeGrafter"/>
</dbReference>
<reference evidence="7 8" key="1">
    <citation type="submission" date="2017-10" db="EMBL/GenBank/DDBJ databases">
        <title>Comparative genomics in systemic dimorphic fungi from Ajellomycetaceae.</title>
        <authorList>
            <person name="Munoz J.F."/>
            <person name="Mcewen J.G."/>
            <person name="Clay O.K."/>
            <person name="Cuomo C.A."/>
        </authorList>
    </citation>
    <scope>NUCLEOTIDE SEQUENCE [LARGE SCALE GENOMIC DNA]</scope>
    <source>
        <strain evidence="7 8">UAMH5409</strain>
    </source>
</reference>
<dbReference type="InterPro" id="IPR029061">
    <property type="entry name" value="THDP-binding"/>
</dbReference>
<dbReference type="EMBL" id="PDNB01000014">
    <property type="protein sequence ID" value="PGH16838.1"/>
    <property type="molecule type" value="Genomic_DNA"/>
</dbReference>
<dbReference type="GO" id="GO:0005948">
    <property type="term" value="C:acetolactate synthase complex"/>
    <property type="evidence" value="ECO:0007669"/>
    <property type="project" value="TreeGrafter"/>
</dbReference>
<dbReference type="GO" id="GO:0050660">
    <property type="term" value="F:flavin adenine dinucleotide binding"/>
    <property type="evidence" value="ECO:0007669"/>
    <property type="project" value="TreeGrafter"/>
</dbReference>
<dbReference type="Pfam" id="PF02775">
    <property type="entry name" value="TPP_enzyme_C"/>
    <property type="match status" value="1"/>
</dbReference>
<gene>
    <name evidence="7" type="ORF">AJ79_01482</name>
</gene>
<dbReference type="InterPro" id="IPR045229">
    <property type="entry name" value="TPP_enz"/>
</dbReference>
<dbReference type="GO" id="GO:0000287">
    <property type="term" value="F:magnesium ion binding"/>
    <property type="evidence" value="ECO:0007669"/>
    <property type="project" value="InterPro"/>
</dbReference>
<evidence type="ECO:0000259" key="5">
    <source>
        <dbReference type="Pfam" id="PF02775"/>
    </source>
</evidence>
<name>A0A2B7Y7D9_9EURO</name>
<feature type="domain" description="Thiamine pyrophosphate enzyme TPP-binding" evidence="5">
    <location>
        <begin position="425"/>
        <end position="582"/>
    </location>
</feature>
<dbReference type="PANTHER" id="PTHR18968:SF164">
    <property type="entry name" value="PYRUVATE DECARBOXYLASE"/>
    <property type="match status" value="1"/>
</dbReference>
<dbReference type="InterPro" id="IPR012000">
    <property type="entry name" value="Thiamin_PyroP_enz_cen_dom"/>
</dbReference>
<dbReference type="InterPro" id="IPR029035">
    <property type="entry name" value="DHS-like_NAD/FAD-binding_dom"/>
</dbReference>
<dbReference type="CDD" id="cd07035">
    <property type="entry name" value="TPP_PYR_POX_like"/>
    <property type="match status" value="1"/>
</dbReference>
<dbReference type="AlphaFoldDB" id="A0A2B7Y7D9"/>
<sequence length="607" mass="64730">MSYGYRVTYTASFAFFEALWEAGVTNVFVNLGSDHPSILEAIVKGQNEKKGQFPKIITCPNEMVALSMADGYARLTGEPQCVIVHVDVGTQGLGAAVHNASTGRAPVLIFAGLSPFTLEGEMRGSRTEYIHWIQDVPDQKQIVSQYCRYAGEFKTGKNVKQIVNRALQFATSAPQGPVYLVGAREVLEQEIEPYSINQNTWKPVAPAALPQDAVAEIAELLVSAKQPLVITGYCGRFASAVTELVKLADTVHGLQVLDTGGSDMCFPADHCAALGLRFGIHEKITTADLILVIDCDVPWIPSLCKPSDAAKIFHIDADPLKQQMPVFYIPSLATYRADSSSALRQLNQHISSTPSLTQTLASSDYTARRTAVERSHSAWINSLTTQAATPDGGPTAPLNAAYLTAQVRAACPPDTIWAIEAVTLTAVVADHLRPTLPNSWINCGGGGLGWSGGAALGIKLASDTRAGGPGKGKFVCQIVGDGTFLFSVPGSVYWIARRYNIPVLTIVLNNKGWNAPRRSMLLVHPDGDASKATNEELNISFAPTPDYAGIAKAAAGGNLWAGRAGSVAELAELLPQAVESVRNGRGAVLEAQLEGKEGKYVAGSKEN</sequence>
<dbReference type="Gene3D" id="3.40.50.970">
    <property type="match status" value="2"/>
</dbReference>
<comment type="caution">
    <text evidence="7">The sequence shown here is derived from an EMBL/GenBank/DDBJ whole genome shotgun (WGS) entry which is preliminary data.</text>
</comment>
<dbReference type="NCBIfam" id="NF006203">
    <property type="entry name" value="PRK08327.1"/>
    <property type="match status" value="1"/>
</dbReference>
<dbReference type="Pfam" id="PF02776">
    <property type="entry name" value="TPP_enzyme_N"/>
    <property type="match status" value="1"/>
</dbReference>
<dbReference type="GO" id="GO:0030976">
    <property type="term" value="F:thiamine pyrophosphate binding"/>
    <property type="evidence" value="ECO:0007669"/>
    <property type="project" value="InterPro"/>
</dbReference>